<keyword evidence="3 5" id="KW-0479">Metal-binding</keyword>
<accession>A0A194WYX8</accession>
<dbReference type="PANTHER" id="PTHR24305">
    <property type="entry name" value="CYTOCHROME P450"/>
    <property type="match status" value="1"/>
</dbReference>
<feature type="binding site" description="axial binding residue" evidence="5">
    <location>
        <position position="545"/>
    </location>
    <ligand>
        <name>heme</name>
        <dbReference type="ChEBI" id="CHEBI:30413"/>
    </ligand>
    <ligandPart>
        <name>Fe</name>
        <dbReference type="ChEBI" id="CHEBI:18248"/>
    </ligandPart>
</feature>
<dbReference type="GO" id="GO:0016705">
    <property type="term" value="F:oxidoreductase activity, acting on paired donors, with incorporation or reduction of molecular oxygen"/>
    <property type="evidence" value="ECO:0007669"/>
    <property type="project" value="InterPro"/>
</dbReference>
<dbReference type="GeneID" id="28827477"/>
<evidence type="ECO:0000313" key="9">
    <source>
        <dbReference type="Proteomes" id="UP000070700"/>
    </source>
</evidence>
<keyword evidence="6" id="KW-0560">Oxidoreductase</keyword>
<dbReference type="PROSITE" id="PS00086">
    <property type="entry name" value="CYTOCHROME_P450"/>
    <property type="match status" value="1"/>
</dbReference>
<evidence type="ECO:0000256" key="7">
    <source>
        <dbReference type="SAM" id="Phobius"/>
    </source>
</evidence>
<gene>
    <name evidence="8" type="ORF">LY89DRAFT_709372</name>
</gene>
<feature type="transmembrane region" description="Helical" evidence="7">
    <location>
        <begin position="6"/>
        <end position="24"/>
    </location>
</feature>
<dbReference type="InterPro" id="IPR001128">
    <property type="entry name" value="Cyt_P450"/>
</dbReference>
<dbReference type="GO" id="GO:0005506">
    <property type="term" value="F:iron ion binding"/>
    <property type="evidence" value="ECO:0007669"/>
    <property type="project" value="InterPro"/>
</dbReference>
<dbReference type="RefSeq" id="XP_018067152.1">
    <property type="nucleotide sequence ID" value="XM_018217751.1"/>
</dbReference>
<proteinExistence type="inferred from homology"/>
<name>A0A194WYX8_MOLSC</name>
<reference evidence="8 9" key="1">
    <citation type="submission" date="2015-10" db="EMBL/GenBank/DDBJ databases">
        <title>Full genome of DAOMC 229536 Phialocephala scopiformis, a fungal endophyte of spruce producing the potent anti-insectan compound rugulosin.</title>
        <authorList>
            <consortium name="DOE Joint Genome Institute"/>
            <person name="Walker A.K."/>
            <person name="Frasz S.L."/>
            <person name="Seifert K.A."/>
            <person name="Miller J.D."/>
            <person name="Mondo S.J."/>
            <person name="Labutti K."/>
            <person name="Lipzen A."/>
            <person name="Dockter R."/>
            <person name="Kennedy M."/>
            <person name="Grigoriev I.V."/>
            <person name="Spatafora J.W."/>
        </authorList>
    </citation>
    <scope>NUCLEOTIDE SEQUENCE [LARGE SCALE GENOMIC DNA]</scope>
    <source>
        <strain evidence="8 9">CBS 120377</strain>
    </source>
</reference>
<keyword evidence="7" id="KW-1133">Transmembrane helix</keyword>
<evidence type="ECO:0000256" key="4">
    <source>
        <dbReference type="ARBA" id="ARBA00023004"/>
    </source>
</evidence>
<keyword evidence="4 5" id="KW-0408">Iron</keyword>
<evidence type="ECO:0000256" key="5">
    <source>
        <dbReference type="PIRSR" id="PIRSR602401-1"/>
    </source>
</evidence>
<comment type="cofactor">
    <cofactor evidence="1 5">
        <name>heme</name>
        <dbReference type="ChEBI" id="CHEBI:30413"/>
    </cofactor>
</comment>
<keyword evidence="5 6" id="KW-0349">Heme</keyword>
<dbReference type="EMBL" id="KQ947423">
    <property type="protein sequence ID" value="KUJ12797.1"/>
    <property type="molecule type" value="Genomic_DNA"/>
</dbReference>
<dbReference type="OrthoDB" id="1470350at2759"/>
<dbReference type="GO" id="GO:0020037">
    <property type="term" value="F:heme binding"/>
    <property type="evidence" value="ECO:0007669"/>
    <property type="project" value="InterPro"/>
</dbReference>
<dbReference type="Gene3D" id="1.10.630.10">
    <property type="entry name" value="Cytochrome P450"/>
    <property type="match status" value="1"/>
</dbReference>
<dbReference type="Pfam" id="PF00067">
    <property type="entry name" value="p450"/>
    <property type="match status" value="1"/>
</dbReference>
<dbReference type="InterPro" id="IPR036396">
    <property type="entry name" value="Cyt_P450_sf"/>
</dbReference>
<evidence type="ECO:0000256" key="3">
    <source>
        <dbReference type="ARBA" id="ARBA00022723"/>
    </source>
</evidence>
<dbReference type="KEGG" id="psco:LY89DRAFT_709372"/>
<comment type="similarity">
    <text evidence="2 6">Belongs to the cytochrome P450 family.</text>
</comment>
<evidence type="ECO:0000313" key="8">
    <source>
        <dbReference type="EMBL" id="KUJ12797.1"/>
    </source>
</evidence>
<dbReference type="InterPro" id="IPR017972">
    <property type="entry name" value="Cyt_P450_CS"/>
</dbReference>
<feature type="transmembrane region" description="Helical" evidence="7">
    <location>
        <begin position="36"/>
        <end position="57"/>
    </location>
</feature>
<dbReference type="PRINTS" id="PR00385">
    <property type="entry name" value="P450"/>
</dbReference>
<evidence type="ECO:0000256" key="1">
    <source>
        <dbReference type="ARBA" id="ARBA00001971"/>
    </source>
</evidence>
<dbReference type="GO" id="GO:0004497">
    <property type="term" value="F:monooxygenase activity"/>
    <property type="evidence" value="ECO:0007669"/>
    <property type="project" value="UniProtKB-KW"/>
</dbReference>
<sequence>MVNLILLTVCGAALWAIATLIRDLRINIEKAKKTGLPYMLGPFIPIGYFFLFVAEILGPIGRAIPIVNRWGYLYLIDRQVSWSHPREAENKWGDTFLIVTPGMIYLKTSNAELITQFTARKTDFLKPDGYKIVDLFGRSILTQEGQEWKRHRKIVGPSFSEKSNRMVFEESLRQTEGMMGLWASQQKASKGELKVGNTAVDAATLSLHVICAAGFGVPQLWPQEGEEKLLGNGVPGFSEHEAKGSHTLTFKDSINQLLKKLMWYVLIPPSLLKISPFKVHQTAYTAYSECMAYFHELLDIKKKQMYLGESDKGTMDLLGPMIKANEESTTSSTSKTQQAPTLSTAEILGNCFIFLFAGHETTANNIHYTVLELALNPKIQRHLQEDIDNIIGPEKPISEWSYYEDMPRLYNSMVGATMSEALRIVPAICNVPKITTGDQTVTLDGRQFVIPNETFVHLNVVGINLNPRYWGEDSSVFRPERWLPKSDANGHAENGAVKENGNGHIEEKVEADGLETTSFATSTSTSLITPVKGSFLSFSDGQRACPGRRFAQVESTAVLSAIFQKHSVELDVSDFASDEEVERMGKEERRSVYEKARIRAEEMIARSEQMITLQLRAGDEVPVVFRRRGEERFLGLYE</sequence>
<keyword evidence="7" id="KW-0472">Membrane</keyword>
<keyword evidence="9" id="KW-1185">Reference proteome</keyword>
<evidence type="ECO:0000256" key="6">
    <source>
        <dbReference type="RuleBase" id="RU000461"/>
    </source>
</evidence>
<protein>
    <submittedName>
        <fullName evidence="8">Cytochrome P450 monooxygenase-like protein</fullName>
    </submittedName>
</protein>
<dbReference type="PANTHER" id="PTHR24305:SF166">
    <property type="entry name" value="CYTOCHROME P450 12A4, MITOCHONDRIAL-RELATED"/>
    <property type="match status" value="1"/>
</dbReference>
<organism evidence="8 9">
    <name type="scientific">Mollisia scopiformis</name>
    <name type="common">Conifer needle endophyte fungus</name>
    <name type="synonym">Phialocephala scopiformis</name>
    <dbReference type="NCBI Taxonomy" id="149040"/>
    <lineage>
        <taxon>Eukaryota</taxon>
        <taxon>Fungi</taxon>
        <taxon>Dikarya</taxon>
        <taxon>Ascomycota</taxon>
        <taxon>Pezizomycotina</taxon>
        <taxon>Leotiomycetes</taxon>
        <taxon>Helotiales</taxon>
        <taxon>Mollisiaceae</taxon>
        <taxon>Mollisia</taxon>
    </lineage>
</organism>
<keyword evidence="6 8" id="KW-0503">Monooxygenase</keyword>
<dbReference type="InterPro" id="IPR050121">
    <property type="entry name" value="Cytochrome_P450_monoxygenase"/>
</dbReference>
<keyword evidence="7" id="KW-0812">Transmembrane</keyword>
<evidence type="ECO:0000256" key="2">
    <source>
        <dbReference type="ARBA" id="ARBA00010617"/>
    </source>
</evidence>
<dbReference type="SUPFAM" id="SSF48264">
    <property type="entry name" value="Cytochrome P450"/>
    <property type="match status" value="1"/>
</dbReference>
<dbReference type="AlphaFoldDB" id="A0A194WYX8"/>
<dbReference type="InParanoid" id="A0A194WYX8"/>
<dbReference type="InterPro" id="IPR002401">
    <property type="entry name" value="Cyt_P450_E_grp-I"/>
</dbReference>
<dbReference type="Proteomes" id="UP000070700">
    <property type="component" value="Unassembled WGS sequence"/>
</dbReference>
<dbReference type="PRINTS" id="PR00463">
    <property type="entry name" value="EP450I"/>
</dbReference>